<name>A0A2U3B9D9_9VIBR</name>
<dbReference type="AlphaFoldDB" id="A0A2U3B9D9"/>
<accession>A0A2U3B9D9</accession>
<evidence type="ECO:0000313" key="1">
    <source>
        <dbReference type="EMBL" id="PWI33426.1"/>
    </source>
</evidence>
<proteinExistence type="predicted"/>
<gene>
    <name evidence="1" type="ORF">DI392_11310</name>
</gene>
<organism evidence="1 2">
    <name type="scientific">Vibrio albus</name>
    <dbReference type="NCBI Taxonomy" id="2200953"/>
    <lineage>
        <taxon>Bacteria</taxon>
        <taxon>Pseudomonadati</taxon>
        <taxon>Pseudomonadota</taxon>
        <taxon>Gammaproteobacteria</taxon>
        <taxon>Vibrionales</taxon>
        <taxon>Vibrionaceae</taxon>
        <taxon>Vibrio</taxon>
    </lineage>
</organism>
<keyword evidence="2" id="KW-1185">Reference proteome</keyword>
<evidence type="ECO:0000313" key="2">
    <source>
        <dbReference type="Proteomes" id="UP000245362"/>
    </source>
</evidence>
<protein>
    <submittedName>
        <fullName evidence="1">Uncharacterized protein</fullName>
    </submittedName>
</protein>
<reference evidence="1 2" key="1">
    <citation type="submission" date="2018-05" db="EMBL/GenBank/DDBJ databases">
        <title>Vibrio limimaris sp. nov., isolated from marine sediment.</title>
        <authorList>
            <person name="Li C.-M."/>
        </authorList>
    </citation>
    <scope>NUCLEOTIDE SEQUENCE [LARGE SCALE GENOMIC DNA]</scope>
    <source>
        <strain evidence="1 2">E4404</strain>
    </source>
</reference>
<comment type="caution">
    <text evidence="1">The sequence shown here is derived from an EMBL/GenBank/DDBJ whole genome shotgun (WGS) entry which is preliminary data.</text>
</comment>
<dbReference type="Proteomes" id="UP000245362">
    <property type="component" value="Unassembled WGS sequence"/>
</dbReference>
<sequence>MLRNTDICHVLISHKKMKNIKRTNSDDLYQYHQLAVQKFVQKNHQEQGRICSDTFFGEGYSTNYKNSYAITGDFNQQT</sequence>
<dbReference type="EMBL" id="QFWT01000005">
    <property type="protein sequence ID" value="PWI33426.1"/>
    <property type="molecule type" value="Genomic_DNA"/>
</dbReference>